<dbReference type="GO" id="GO:0005275">
    <property type="term" value="F:amine transmembrane transporter activity"/>
    <property type="evidence" value="ECO:0007669"/>
    <property type="project" value="TreeGrafter"/>
</dbReference>
<proteinExistence type="predicted"/>
<keyword evidence="8" id="KW-1185">Reference proteome</keyword>
<sequence length="317" mass="34451" precursor="true">MSDRKRSSKLIGVGAAAASLVLMVSACGGGSEGGVSTGPTEEEGGGGKTITIGLIPWEEDIAVTHLWKAVLEEKGYTVKLQNVDVAPVFEGTANGDIDMFMDTWLPNTHGEYWEQYGDKLEDLGAWNEEASLELTVPSYMEDINSIEDLKGNADTFNGEIIGIESGSGLVQTTEEDAIPTYGLGDDYKLVKSSTPAMLEELNTAIEEEEPIVVTLWRPHIVYSQQDLKDLEDPEGAMGEPESMHTVGRPGFSEDFPKVSDWMGDFKLSSEQIQSLETQVILEHEGEETEGAKAWLAENPDYLNEVMGSDAEGLDFSS</sequence>
<dbReference type="EMBL" id="CP036455">
    <property type="protein sequence ID" value="QBI56444.1"/>
    <property type="molecule type" value="Genomic_DNA"/>
</dbReference>
<dbReference type="SUPFAM" id="SSF53850">
    <property type="entry name" value="Periplasmic binding protein-like II"/>
    <property type="match status" value="1"/>
</dbReference>
<keyword evidence="4" id="KW-0472">Membrane</keyword>
<dbReference type="PROSITE" id="PS51257">
    <property type="entry name" value="PROKAR_LIPOPROTEIN"/>
    <property type="match status" value="1"/>
</dbReference>
<protein>
    <submittedName>
        <fullName evidence="7">Glycine betaine/carnitine transport binding protein GbuC</fullName>
    </submittedName>
</protein>
<evidence type="ECO:0000256" key="5">
    <source>
        <dbReference type="SAM" id="SignalP"/>
    </source>
</evidence>
<gene>
    <name evidence="7" type="primary">gbuC</name>
    <name evidence="7" type="ORF">EKD16_23480</name>
</gene>
<dbReference type="InterPro" id="IPR007210">
    <property type="entry name" value="ABC_Gly_betaine_transp_sub-bd"/>
</dbReference>
<dbReference type="GO" id="GO:0015871">
    <property type="term" value="P:choline transport"/>
    <property type="evidence" value="ECO:0007669"/>
    <property type="project" value="TreeGrafter"/>
</dbReference>
<dbReference type="CDD" id="cd13639">
    <property type="entry name" value="PBP2_OpuAC_like"/>
    <property type="match status" value="1"/>
</dbReference>
<dbReference type="PANTHER" id="PTHR47737">
    <property type="entry name" value="GLYCINE BETAINE/PROLINE BETAINE TRANSPORT SYSTEM PERMEASE PROTEIN PROW"/>
    <property type="match status" value="1"/>
</dbReference>
<dbReference type="Pfam" id="PF04069">
    <property type="entry name" value="OpuAC"/>
    <property type="match status" value="1"/>
</dbReference>
<organism evidence="7 8">
    <name type="scientific">Streptomonospora litoralis</name>
    <dbReference type="NCBI Taxonomy" id="2498135"/>
    <lineage>
        <taxon>Bacteria</taxon>
        <taxon>Bacillati</taxon>
        <taxon>Actinomycetota</taxon>
        <taxon>Actinomycetes</taxon>
        <taxon>Streptosporangiales</taxon>
        <taxon>Nocardiopsidaceae</taxon>
        <taxon>Streptomonospora</taxon>
    </lineage>
</organism>
<dbReference type="AlphaFoldDB" id="A0A4P6QAH2"/>
<evidence type="ECO:0000256" key="4">
    <source>
        <dbReference type="ARBA" id="ARBA00023136"/>
    </source>
</evidence>
<feature type="chain" id="PRO_5039665257" evidence="5">
    <location>
        <begin position="29"/>
        <end position="317"/>
    </location>
</feature>
<dbReference type="Proteomes" id="UP000292235">
    <property type="component" value="Chromosome"/>
</dbReference>
<keyword evidence="3" id="KW-1003">Cell membrane</keyword>
<keyword evidence="5" id="KW-0732">Signal</keyword>
<name>A0A4P6QAH2_9ACTN</name>
<accession>A0A4P6QAH2</accession>
<feature type="domain" description="ABC-type glycine betaine transport system substrate-binding" evidence="6">
    <location>
        <begin position="48"/>
        <end position="297"/>
    </location>
</feature>
<dbReference type="GO" id="GO:0031460">
    <property type="term" value="P:glycine betaine transport"/>
    <property type="evidence" value="ECO:0007669"/>
    <property type="project" value="TreeGrafter"/>
</dbReference>
<evidence type="ECO:0000313" key="7">
    <source>
        <dbReference type="EMBL" id="QBI56444.1"/>
    </source>
</evidence>
<comment type="subcellular location">
    <subcellularLocation>
        <location evidence="1">Cell membrane</location>
    </subcellularLocation>
</comment>
<dbReference type="Gene3D" id="3.10.105.10">
    <property type="entry name" value="Dipeptide-binding Protein, Domain 3"/>
    <property type="match status" value="2"/>
</dbReference>
<keyword evidence="2" id="KW-0813">Transport</keyword>
<dbReference type="GO" id="GO:0015226">
    <property type="term" value="F:carnitine transmembrane transporter activity"/>
    <property type="evidence" value="ECO:0007669"/>
    <property type="project" value="TreeGrafter"/>
</dbReference>
<dbReference type="PANTHER" id="PTHR47737:SF1">
    <property type="entry name" value="GLYCINE BETAINE_PROLINE BETAINE TRANSPORT SYSTEM PERMEASE PROTEIN PROW"/>
    <property type="match status" value="1"/>
</dbReference>
<evidence type="ECO:0000256" key="1">
    <source>
        <dbReference type="ARBA" id="ARBA00004236"/>
    </source>
</evidence>
<dbReference type="RefSeq" id="WP_242677133.1">
    <property type="nucleotide sequence ID" value="NZ_CP036455.1"/>
</dbReference>
<dbReference type="Gene3D" id="3.40.190.100">
    <property type="entry name" value="Glycine betaine-binding periplasmic protein, domain 2"/>
    <property type="match status" value="1"/>
</dbReference>
<evidence type="ECO:0000313" key="8">
    <source>
        <dbReference type="Proteomes" id="UP000292235"/>
    </source>
</evidence>
<dbReference type="GO" id="GO:0043190">
    <property type="term" value="C:ATP-binding cassette (ABC) transporter complex"/>
    <property type="evidence" value="ECO:0007669"/>
    <property type="project" value="InterPro"/>
</dbReference>
<feature type="signal peptide" evidence="5">
    <location>
        <begin position="1"/>
        <end position="28"/>
    </location>
</feature>
<evidence type="ECO:0000256" key="3">
    <source>
        <dbReference type="ARBA" id="ARBA00022475"/>
    </source>
</evidence>
<reference evidence="7 8" key="1">
    <citation type="submission" date="2019-02" db="EMBL/GenBank/DDBJ databases">
        <authorList>
            <person name="Khodamoradi S."/>
            <person name="Hahnke R.L."/>
            <person name="Kaempfer P."/>
            <person name="Schumann P."/>
            <person name="Rohde M."/>
            <person name="Steinert M."/>
            <person name="Luzhetskyy A."/>
            <person name="Wink J."/>
            <person name="Ruckert C."/>
        </authorList>
    </citation>
    <scope>NUCLEOTIDE SEQUENCE [LARGE SCALE GENOMIC DNA]</scope>
    <source>
        <strain evidence="7 8">M2</strain>
    </source>
</reference>
<evidence type="ECO:0000259" key="6">
    <source>
        <dbReference type="Pfam" id="PF04069"/>
    </source>
</evidence>
<evidence type="ECO:0000256" key="2">
    <source>
        <dbReference type="ARBA" id="ARBA00022448"/>
    </source>
</evidence>
<dbReference type="KEGG" id="strr:EKD16_23480"/>